<proteinExistence type="inferred from homology"/>
<dbReference type="EMBL" id="WESC01000002">
    <property type="protein sequence ID" value="KAB7742296.1"/>
    <property type="molecule type" value="Genomic_DNA"/>
</dbReference>
<dbReference type="InterPro" id="IPR005545">
    <property type="entry name" value="YCII"/>
</dbReference>
<keyword evidence="4" id="KW-1185">Reference proteome</keyword>
<comment type="similarity">
    <text evidence="1">Belongs to the YciI family.</text>
</comment>
<sequence length="93" mass="10147">MLFCLIGTDKPNALDVRLANREAHVKYWNESGRIAAGGPFTSDDGATMTGSLLIIEAANRAEVEALVAEDPYTKAGLFAAVEIRAWKWVLNPR</sequence>
<dbReference type="Proteomes" id="UP000468901">
    <property type="component" value="Unassembled WGS sequence"/>
</dbReference>
<dbReference type="PANTHER" id="PTHR33606:SF3">
    <property type="entry name" value="PROTEIN YCII"/>
    <property type="match status" value="1"/>
</dbReference>
<dbReference type="SUPFAM" id="SSF54909">
    <property type="entry name" value="Dimeric alpha+beta barrel"/>
    <property type="match status" value="1"/>
</dbReference>
<accession>A0A6N6VLI4</accession>
<reference evidence="3 4" key="1">
    <citation type="submission" date="2019-09" db="EMBL/GenBank/DDBJ databases">
        <title>Parvibaculum sedimenti sp. nov., isolated from sediment.</title>
        <authorList>
            <person name="Wang Y."/>
        </authorList>
    </citation>
    <scope>NUCLEOTIDE SEQUENCE [LARGE SCALE GENOMIC DNA]</scope>
    <source>
        <strain evidence="3 4">HXT-9</strain>
    </source>
</reference>
<protein>
    <recommendedName>
        <fullName evidence="2">YCII-related domain-containing protein</fullName>
    </recommendedName>
</protein>
<feature type="domain" description="YCII-related" evidence="2">
    <location>
        <begin position="1"/>
        <end position="87"/>
    </location>
</feature>
<dbReference type="Pfam" id="PF03795">
    <property type="entry name" value="YCII"/>
    <property type="match status" value="1"/>
</dbReference>
<dbReference type="InterPro" id="IPR011008">
    <property type="entry name" value="Dimeric_a/b-barrel"/>
</dbReference>
<comment type="caution">
    <text evidence="3">The sequence shown here is derived from an EMBL/GenBank/DDBJ whole genome shotgun (WGS) entry which is preliminary data.</text>
</comment>
<name>A0A6N6VLI4_9HYPH</name>
<dbReference type="Gene3D" id="3.30.70.1060">
    <property type="entry name" value="Dimeric alpha+beta barrel"/>
    <property type="match status" value="1"/>
</dbReference>
<evidence type="ECO:0000256" key="1">
    <source>
        <dbReference type="ARBA" id="ARBA00007689"/>
    </source>
</evidence>
<gene>
    <name evidence="3" type="ORF">F2P47_03270</name>
</gene>
<dbReference type="PANTHER" id="PTHR33606">
    <property type="entry name" value="PROTEIN YCII"/>
    <property type="match status" value="1"/>
</dbReference>
<organism evidence="3 4">
    <name type="scientific">Parvibaculum sedimenti</name>
    <dbReference type="NCBI Taxonomy" id="2608632"/>
    <lineage>
        <taxon>Bacteria</taxon>
        <taxon>Pseudomonadati</taxon>
        <taxon>Pseudomonadota</taxon>
        <taxon>Alphaproteobacteria</taxon>
        <taxon>Hyphomicrobiales</taxon>
        <taxon>Parvibaculaceae</taxon>
        <taxon>Parvibaculum</taxon>
    </lineage>
</organism>
<evidence type="ECO:0000313" key="4">
    <source>
        <dbReference type="Proteomes" id="UP000468901"/>
    </source>
</evidence>
<dbReference type="InterPro" id="IPR051807">
    <property type="entry name" value="Sec-metab_biosynth-assoc"/>
</dbReference>
<dbReference type="AlphaFoldDB" id="A0A6N6VLI4"/>
<dbReference type="RefSeq" id="WP_152214718.1">
    <property type="nucleotide sequence ID" value="NZ_JBAQYD010000247.1"/>
</dbReference>
<evidence type="ECO:0000313" key="3">
    <source>
        <dbReference type="EMBL" id="KAB7742296.1"/>
    </source>
</evidence>
<evidence type="ECO:0000259" key="2">
    <source>
        <dbReference type="Pfam" id="PF03795"/>
    </source>
</evidence>